<keyword evidence="5 8" id="KW-0812">Transmembrane</keyword>
<feature type="transmembrane region" description="Helical" evidence="8">
    <location>
        <begin position="230"/>
        <end position="249"/>
    </location>
</feature>
<feature type="transmembrane region" description="Helical" evidence="8">
    <location>
        <begin position="120"/>
        <end position="138"/>
    </location>
</feature>
<evidence type="ECO:0000256" key="3">
    <source>
        <dbReference type="ARBA" id="ARBA00022448"/>
    </source>
</evidence>
<evidence type="ECO:0000256" key="6">
    <source>
        <dbReference type="ARBA" id="ARBA00022989"/>
    </source>
</evidence>
<dbReference type="PANTHER" id="PTHR22911:SF137">
    <property type="entry name" value="SOLUTE CARRIER FAMILY 35 MEMBER G2-RELATED"/>
    <property type="match status" value="1"/>
</dbReference>
<evidence type="ECO:0000259" key="9">
    <source>
        <dbReference type="Pfam" id="PF00892"/>
    </source>
</evidence>
<name>A0A6J7FYN9_9ZZZZ</name>
<evidence type="ECO:0000256" key="5">
    <source>
        <dbReference type="ARBA" id="ARBA00022692"/>
    </source>
</evidence>
<sequence>MHRDYVMTPNAAATQHDASRRLPQSGVTLGLGAYLIWGLVTIFWKHLKGFDSFELIGWRITTSAIMLIAYMTVTKKMKPLLTTMRDPRTLVRLIMASILLTINWTTYVWAVVNGHVIETALGYFVAPLGAMVLGVFVLHEKLRRPQIIAVIFALCGVAVLTVGYGRVPWIALTIASSWTFYGYLKKQVQLPPLESLTGEVIVACIPALIYVAVCWNHTSSVSNTASTTQWLLIALTGLITTVPLLLFAASSQRIPLTLIGPMQYIVPTINFLLGWLLYSEEITTTKVAGFALIWICLAIVLLDLFIWQQRAVQSQPQSA</sequence>
<gene>
    <name evidence="10" type="ORF">UFOPK3573_00560</name>
    <name evidence="11" type="ORF">UFOPK3879_00094</name>
</gene>
<feature type="transmembrane region" description="Helical" evidence="8">
    <location>
        <begin position="56"/>
        <end position="73"/>
    </location>
</feature>
<feature type="transmembrane region" description="Helical" evidence="8">
    <location>
        <begin position="93"/>
        <end position="114"/>
    </location>
</feature>
<feature type="transmembrane region" description="Helical" evidence="8">
    <location>
        <begin position="256"/>
        <end position="278"/>
    </location>
</feature>
<protein>
    <submittedName>
        <fullName evidence="10">Unannotated protein</fullName>
    </submittedName>
</protein>
<feature type="transmembrane region" description="Helical" evidence="8">
    <location>
        <begin position="145"/>
        <end position="161"/>
    </location>
</feature>
<feature type="transmembrane region" description="Helical" evidence="8">
    <location>
        <begin position="290"/>
        <end position="307"/>
    </location>
</feature>
<feature type="transmembrane region" description="Helical" evidence="8">
    <location>
        <begin position="196"/>
        <end position="218"/>
    </location>
</feature>
<keyword evidence="7 8" id="KW-0472">Membrane</keyword>
<comment type="subcellular location">
    <subcellularLocation>
        <location evidence="1">Cell membrane</location>
        <topology evidence="1">Multi-pass membrane protein</topology>
    </subcellularLocation>
</comment>
<evidence type="ECO:0000256" key="7">
    <source>
        <dbReference type="ARBA" id="ARBA00023136"/>
    </source>
</evidence>
<dbReference type="InterPro" id="IPR037185">
    <property type="entry name" value="EmrE-like"/>
</dbReference>
<feature type="domain" description="EamA" evidence="9">
    <location>
        <begin position="25"/>
        <end position="161"/>
    </location>
</feature>
<accession>A0A6J7FYN9</accession>
<feature type="domain" description="EamA" evidence="9">
    <location>
        <begin position="170"/>
        <end position="301"/>
    </location>
</feature>
<keyword evidence="3" id="KW-0813">Transport</keyword>
<dbReference type="SUPFAM" id="SSF103481">
    <property type="entry name" value="Multidrug resistance efflux transporter EmrE"/>
    <property type="match status" value="2"/>
</dbReference>
<comment type="similarity">
    <text evidence="2">Belongs to the EamA transporter family.</text>
</comment>
<dbReference type="InterPro" id="IPR004626">
    <property type="entry name" value="RarD"/>
</dbReference>
<evidence type="ECO:0000313" key="10">
    <source>
        <dbReference type="EMBL" id="CAB4899294.1"/>
    </source>
</evidence>
<evidence type="ECO:0000313" key="11">
    <source>
        <dbReference type="EMBL" id="CAB4953451.1"/>
    </source>
</evidence>
<organism evidence="10">
    <name type="scientific">freshwater metagenome</name>
    <dbReference type="NCBI Taxonomy" id="449393"/>
    <lineage>
        <taxon>unclassified sequences</taxon>
        <taxon>metagenomes</taxon>
        <taxon>ecological metagenomes</taxon>
    </lineage>
</organism>
<dbReference type="PANTHER" id="PTHR22911">
    <property type="entry name" value="ACYL-MALONYL CONDENSING ENZYME-RELATED"/>
    <property type="match status" value="1"/>
</dbReference>
<dbReference type="EMBL" id="CAFBNR010000003">
    <property type="protein sequence ID" value="CAB4953451.1"/>
    <property type="molecule type" value="Genomic_DNA"/>
</dbReference>
<evidence type="ECO:0000256" key="8">
    <source>
        <dbReference type="SAM" id="Phobius"/>
    </source>
</evidence>
<dbReference type="InterPro" id="IPR000620">
    <property type="entry name" value="EamA_dom"/>
</dbReference>
<dbReference type="EMBL" id="CAFBMJ010000030">
    <property type="protein sequence ID" value="CAB4899294.1"/>
    <property type="molecule type" value="Genomic_DNA"/>
</dbReference>
<evidence type="ECO:0000256" key="4">
    <source>
        <dbReference type="ARBA" id="ARBA00022475"/>
    </source>
</evidence>
<keyword evidence="6 8" id="KW-1133">Transmembrane helix</keyword>
<proteinExistence type="inferred from homology"/>
<reference evidence="10" key="1">
    <citation type="submission" date="2020-05" db="EMBL/GenBank/DDBJ databases">
        <authorList>
            <person name="Chiriac C."/>
            <person name="Salcher M."/>
            <person name="Ghai R."/>
            <person name="Kavagutti S V."/>
        </authorList>
    </citation>
    <scope>NUCLEOTIDE SEQUENCE</scope>
</reference>
<dbReference type="Pfam" id="PF00892">
    <property type="entry name" value="EamA"/>
    <property type="match status" value="2"/>
</dbReference>
<dbReference type="NCBIfam" id="TIGR00688">
    <property type="entry name" value="rarD"/>
    <property type="match status" value="1"/>
</dbReference>
<evidence type="ECO:0000256" key="1">
    <source>
        <dbReference type="ARBA" id="ARBA00004651"/>
    </source>
</evidence>
<dbReference type="GO" id="GO:0005886">
    <property type="term" value="C:plasma membrane"/>
    <property type="evidence" value="ECO:0007669"/>
    <property type="project" value="UniProtKB-SubCell"/>
</dbReference>
<evidence type="ECO:0000256" key="2">
    <source>
        <dbReference type="ARBA" id="ARBA00007362"/>
    </source>
</evidence>
<dbReference type="AlphaFoldDB" id="A0A6J7FYN9"/>
<feature type="transmembrane region" description="Helical" evidence="8">
    <location>
        <begin position="26"/>
        <end position="44"/>
    </location>
</feature>
<keyword evidence="4" id="KW-1003">Cell membrane</keyword>